<reference evidence="3" key="1">
    <citation type="journal article" date="2019" name="Int. J. Syst. Evol. Microbiol.">
        <title>The Global Catalogue of Microorganisms (GCM) 10K type strain sequencing project: providing services to taxonomists for standard genome sequencing and annotation.</title>
        <authorList>
            <consortium name="The Broad Institute Genomics Platform"/>
            <consortium name="The Broad Institute Genome Sequencing Center for Infectious Disease"/>
            <person name="Wu L."/>
            <person name="Ma J."/>
        </authorList>
    </citation>
    <scope>NUCLEOTIDE SEQUENCE [LARGE SCALE GENOMIC DNA]</scope>
    <source>
        <strain evidence="3">JCM 18409</strain>
    </source>
</reference>
<organism evidence="2 3">
    <name type="scientific">Streptomyces siamensis</name>
    <dbReference type="NCBI Taxonomy" id="1274986"/>
    <lineage>
        <taxon>Bacteria</taxon>
        <taxon>Bacillati</taxon>
        <taxon>Actinomycetota</taxon>
        <taxon>Actinomycetes</taxon>
        <taxon>Kitasatosporales</taxon>
        <taxon>Streptomycetaceae</taxon>
        <taxon>Streptomyces</taxon>
    </lineage>
</organism>
<feature type="region of interest" description="Disordered" evidence="1">
    <location>
        <begin position="85"/>
        <end position="110"/>
    </location>
</feature>
<keyword evidence="3" id="KW-1185">Reference proteome</keyword>
<feature type="region of interest" description="Disordered" evidence="1">
    <location>
        <begin position="1"/>
        <end position="20"/>
    </location>
</feature>
<gene>
    <name evidence="2" type="ORF">GCM10023335_19140</name>
</gene>
<proteinExistence type="predicted"/>
<evidence type="ECO:0000313" key="2">
    <source>
        <dbReference type="EMBL" id="GAA5003379.1"/>
    </source>
</evidence>
<sequence>MKPTTDDNDGVDQDGPISSELAARWSELAREVMRGETAAADAACPNCGAHAVTCRETGRPESPTGYAEAQCGECGHGIYVVRVPGLEGYPPHPARERRGEGQRRRAPGDG</sequence>
<dbReference type="EMBL" id="BAABKB010000003">
    <property type="protein sequence ID" value="GAA5003379.1"/>
    <property type="molecule type" value="Genomic_DNA"/>
</dbReference>
<feature type="compositionally biased region" description="Basic and acidic residues" evidence="1">
    <location>
        <begin position="93"/>
        <end position="110"/>
    </location>
</feature>
<accession>A0ABP9IPC5</accession>
<name>A0ABP9IPC5_9ACTN</name>
<evidence type="ECO:0000256" key="1">
    <source>
        <dbReference type="SAM" id="MobiDB-lite"/>
    </source>
</evidence>
<feature type="compositionally biased region" description="Acidic residues" evidence="1">
    <location>
        <begin position="1"/>
        <end position="12"/>
    </location>
</feature>
<dbReference type="Proteomes" id="UP001501759">
    <property type="component" value="Unassembled WGS sequence"/>
</dbReference>
<evidence type="ECO:0000313" key="3">
    <source>
        <dbReference type="Proteomes" id="UP001501759"/>
    </source>
</evidence>
<protein>
    <submittedName>
        <fullName evidence="2">Uncharacterized protein</fullName>
    </submittedName>
</protein>
<comment type="caution">
    <text evidence="2">The sequence shown here is derived from an EMBL/GenBank/DDBJ whole genome shotgun (WGS) entry which is preliminary data.</text>
</comment>